<feature type="domain" description="Flavodoxin-like fold" evidence="3">
    <location>
        <begin position="2"/>
        <end position="173"/>
    </location>
</feature>
<dbReference type="RefSeq" id="WP_317521971.1">
    <property type="nucleotide sequence ID" value="NZ_JAWJZI010000003.1"/>
</dbReference>
<name>A0ABU3ZGI4_9GAMM</name>
<evidence type="ECO:0000256" key="1">
    <source>
        <dbReference type="ARBA" id="ARBA00006252"/>
    </source>
</evidence>
<accession>A0ABU3ZGI4</accession>
<dbReference type="EMBL" id="JAWJZI010000003">
    <property type="protein sequence ID" value="MDV5169211.1"/>
    <property type="molecule type" value="Genomic_DNA"/>
</dbReference>
<dbReference type="InterPro" id="IPR029039">
    <property type="entry name" value="Flavoprotein-like_sf"/>
</dbReference>
<comment type="caution">
    <text evidence="4">The sequence shown here is derived from an EMBL/GenBank/DDBJ whole genome shotgun (WGS) entry which is preliminary data.</text>
</comment>
<dbReference type="PANTHER" id="PTHR10204">
    <property type="entry name" value="NAD P H OXIDOREDUCTASE-RELATED"/>
    <property type="match status" value="1"/>
</dbReference>
<gene>
    <name evidence="4" type="ORF">R2X38_09410</name>
</gene>
<dbReference type="Gene3D" id="3.40.50.360">
    <property type="match status" value="1"/>
</dbReference>
<dbReference type="SUPFAM" id="SSF52218">
    <property type="entry name" value="Flavoproteins"/>
    <property type="match status" value="1"/>
</dbReference>
<sequence length="190" mass="21505">MKKVLVINANPKKSSLCQSLAEHYASIAGEKHEIKQLNIADMSFEMDLQQGYDDEMPLEDDLKGFQELVSWAEHIVIVSPVWWGTVPAKFKGVIDRTFLPGFAFKYNEGKAVPDKLLSGRTSELIITLDTPPFWYKLVQGNPIYKQLKHTILSFSGIKNQSSTYLGPVLNASEDRRKSWFDIVSNRAAKL</sequence>
<evidence type="ECO:0000313" key="4">
    <source>
        <dbReference type="EMBL" id="MDV5169211.1"/>
    </source>
</evidence>
<keyword evidence="5" id="KW-1185">Reference proteome</keyword>
<proteinExistence type="inferred from homology"/>
<evidence type="ECO:0000313" key="5">
    <source>
        <dbReference type="Proteomes" id="UP001186452"/>
    </source>
</evidence>
<organism evidence="4 5">
    <name type="scientific">Photobacterium rosenbergii</name>
    <dbReference type="NCBI Taxonomy" id="294936"/>
    <lineage>
        <taxon>Bacteria</taxon>
        <taxon>Pseudomonadati</taxon>
        <taxon>Pseudomonadota</taxon>
        <taxon>Gammaproteobacteria</taxon>
        <taxon>Vibrionales</taxon>
        <taxon>Vibrionaceae</taxon>
        <taxon>Photobacterium</taxon>
    </lineage>
</organism>
<dbReference type="InterPro" id="IPR003680">
    <property type="entry name" value="Flavodoxin_fold"/>
</dbReference>
<dbReference type="Proteomes" id="UP001186452">
    <property type="component" value="Unassembled WGS sequence"/>
</dbReference>
<comment type="similarity">
    <text evidence="1">Belongs to the NAD(P)H dehydrogenase (quinone) family.</text>
</comment>
<dbReference type="InterPro" id="IPR051545">
    <property type="entry name" value="NAD(P)H_dehydrogenase_qn"/>
</dbReference>
<dbReference type="Pfam" id="PF02525">
    <property type="entry name" value="Flavodoxin_2"/>
    <property type="match status" value="1"/>
</dbReference>
<dbReference type="PANTHER" id="PTHR10204:SF34">
    <property type="entry name" value="NAD(P)H DEHYDROGENASE [QUINONE] 1 ISOFORM 1"/>
    <property type="match status" value="1"/>
</dbReference>
<protein>
    <submittedName>
        <fullName evidence="4">NAD(P)H-dependent oxidoreductase</fullName>
    </submittedName>
</protein>
<evidence type="ECO:0000256" key="2">
    <source>
        <dbReference type="ARBA" id="ARBA00023002"/>
    </source>
</evidence>
<evidence type="ECO:0000259" key="3">
    <source>
        <dbReference type="Pfam" id="PF02525"/>
    </source>
</evidence>
<keyword evidence="2" id="KW-0560">Oxidoreductase</keyword>
<reference evidence="4 5" key="1">
    <citation type="submission" date="2023-10" db="EMBL/GenBank/DDBJ databases">
        <title>Marine bacteria isolated from horseshoe crab.</title>
        <authorList>
            <person name="Cheng T.H."/>
        </authorList>
    </citation>
    <scope>NUCLEOTIDE SEQUENCE [LARGE SCALE GENOMIC DNA]</scope>
    <source>
        <strain evidence="4 5">HSC6</strain>
    </source>
</reference>